<accession>A0A1E3WLB2</accession>
<name>A0A1E3WLB2_9VIBR</name>
<protein>
    <recommendedName>
        <fullName evidence="3">DUF2787 domain-containing protein</fullName>
    </recommendedName>
</protein>
<dbReference type="Gene3D" id="3.10.450.430">
    <property type="entry name" value="Protein of unknown function DUF2787"/>
    <property type="match status" value="1"/>
</dbReference>
<organism evidence="1 2">
    <name type="scientific">Vibrio scophthalmi</name>
    <dbReference type="NCBI Taxonomy" id="45658"/>
    <lineage>
        <taxon>Bacteria</taxon>
        <taxon>Pseudomonadati</taxon>
        <taxon>Pseudomonadota</taxon>
        <taxon>Gammaproteobacteria</taxon>
        <taxon>Vibrionales</taxon>
        <taxon>Vibrionaceae</taxon>
        <taxon>Vibrio</taxon>
    </lineage>
</organism>
<dbReference type="PANTHER" id="PTHR38978:SF2">
    <property type="entry name" value="DUF2787 DOMAIN-CONTAINING PROTEIN"/>
    <property type="match status" value="1"/>
</dbReference>
<evidence type="ECO:0000313" key="2">
    <source>
        <dbReference type="Proteomes" id="UP000095131"/>
    </source>
</evidence>
<dbReference type="OrthoDB" id="5589278at2"/>
<comment type="caution">
    <text evidence="1">The sequence shown here is derived from an EMBL/GenBank/DDBJ whole genome shotgun (WGS) entry which is preliminary data.</text>
</comment>
<sequence length="145" mass="16667">MTTLNFTSTSLPLSKQFHQLLSEYCQTLLTLDSLEATSQRLTVCFRHKSYSAESGGCHPVEIGLNITNDAIVTIIYITDFAYVGNHNPELKRHIDFDFSHQLYFTVEAGWQRIQPSGVDDLYRMWEQSFINHVKNGEYDEIKATL</sequence>
<dbReference type="EMBL" id="MDCJ01000002">
    <property type="protein sequence ID" value="ODS10560.1"/>
    <property type="molecule type" value="Genomic_DNA"/>
</dbReference>
<proteinExistence type="predicted"/>
<dbReference type="PANTHER" id="PTHR38978">
    <property type="entry name" value="DUF2787 DOMAIN-CONTAINING PROTEIN"/>
    <property type="match status" value="1"/>
</dbReference>
<dbReference type="AlphaFoldDB" id="A0A1E3WLB2"/>
<reference evidence="1 2" key="1">
    <citation type="submission" date="2016-08" db="EMBL/GenBank/DDBJ databases">
        <title>Genome sequencing of Vibrio scophthalmi strain FP3289, an isolated from Paralichthys olivaceus.</title>
        <authorList>
            <person name="Han H.-J."/>
        </authorList>
    </citation>
    <scope>NUCLEOTIDE SEQUENCE [LARGE SCALE GENOMIC DNA]</scope>
    <source>
        <strain evidence="1 2">FP3289</strain>
    </source>
</reference>
<dbReference type="PATRIC" id="fig|45658.8.peg.809"/>
<gene>
    <name evidence="1" type="ORF">VSF3289_00819</name>
</gene>
<dbReference type="RefSeq" id="WP_069446163.1">
    <property type="nucleotide sequence ID" value="NZ_MDCJ01000002.1"/>
</dbReference>
<dbReference type="InterPro" id="IPR021248">
    <property type="entry name" value="DUF2787"/>
</dbReference>
<evidence type="ECO:0000313" key="1">
    <source>
        <dbReference type="EMBL" id="ODS10560.1"/>
    </source>
</evidence>
<evidence type="ECO:0008006" key="3">
    <source>
        <dbReference type="Google" id="ProtNLM"/>
    </source>
</evidence>
<dbReference type="Proteomes" id="UP000095131">
    <property type="component" value="Unassembled WGS sequence"/>
</dbReference>
<dbReference type="Pfam" id="PF10980">
    <property type="entry name" value="DUF2787"/>
    <property type="match status" value="1"/>
</dbReference>